<dbReference type="FunFam" id="2.30.29.30:FF:000002">
    <property type="entry name" value="Band 4.1-like protein 5 isoform 1"/>
    <property type="match status" value="1"/>
</dbReference>
<feature type="non-terminal residue" evidence="2">
    <location>
        <position position="1"/>
    </location>
</feature>
<evidence type="ECO:0000313" key="2">
    <source>
        <dbReference type="EMBL" id="CAF4268482.1"/>
    </source>
</evidence>
<dbReference type="SMART" id="SM01195">
    <property type="entry name" value="FA"/>
    <property type="match status" value="1"/>
</dbReference>
<dbReference type="InterPro" id="IPR011993">
    <property type="entry name" value="PH-like_dom_sf"/>
</dbReference>
<dbReference type="InterPro" id="IPR018980">
    <property type="entry name" value="FERM_PH-like_C"/>
</dbReference>
<dbReference type="PANTHER" id="PTHR23280">
    <property type="entry name" value="4.1 G PROTEIN"/>
    <property type="match status" value="1"/>
</dbReference>
<dbReference type="CDD" id="cd13186">
    <property type="entry name" value="FERM_C_NBL4_NBL5"/>
    <property type="match status" value="1"/>
</dbReference>
<dbReference type="PANTHER" id="PTHR23280:SF25">
    <property type="entry name" value="MOESIN_EZRIN_RADIXIN HOMOLOG 1"/>
    <property type="match status" value="1"/>
</dbReference>
<dbReference type="Pfam" id="PF09380">
    <property type="entry name" value="FERM_C"/>
    <property type="match status" value="1"/>
</dbReference>
<dbReference type="InterPro" id="IPR014352">
    <property type="entry name" value="FERM/acyl-CoA-bd_prot_sf"/>
</dbReference>
<dbReference type="InterPro" id="IPR019748">
    <property type="entry name" value="FERM_central"/>
</dbReference>
<feature type="domain" description="FERM" evidence="1">
    <location>
        <begin position="1"/>
        <end position="186"/>
    </location>
</feature>
<proteinExistence type="predicted"/>
<dbReference type="PROSITE" id="PS50057">
    <property type="entry name" value="FERM_3"/>
    <property type="match status" value="1"/>
</dbReference>
<dbReference type="AlphaFoldDB" id="A0A820FUR5"/>
<dbReference type="InterPro" id="IPR000299">
    <property type="entry name" value="FERM_domain"/>
</dbReference>
<dbReference type="CDD" id="cd14473">
    <property type="entry name" value="FERM_B-lobe"/>
    <property type="match status" value="1"/>
</dbReference>
<dbReference type="Proteomes" id="UP000663868">
    <property type="component" value="Unassembled WGS sequence"/>
</dbReference>
<dbReference type="GO" id="GO:0005856">
    <property type="term" value="C:cytoskeleton"/>
    <property type="evidence" value="ECO:0007669"/>
    <property type="project" value="TreeGrafter"/>
</dbReference>
<dbReference type="InterPro" id="IPR019749">
    <property type="entry name" value="Band_41_domain"/>
</dbReference>
<dbReference type="SUPFAM" id="SSF47031">
    <property type="entry name" value="Second domain of FERM"/>
    <property type="match status" value="1"/>
</dbReference>
<dbReference type="InterPro" id="IPR035963">
    <property type="entry name" value="FERM_2"/>
</dbReference>
<accession>A0A820FUR5</accession>
<comment type="caution">
    <text evidence="2">The sequence shown here is derived from an EMBL/GenBank/DDBJ whole genome shotgun (WGS) entry which is preliminary data.</text>
</comment>
<dbReference type="EMBL" id="CAJOBB010011916">
    <property type="protein sequence ID" value="CAF4268482.1"/>
    <property type="molecule type" value="Genomic_DNA"/>
</dbReference>
<evidence type="ECO:0000313" key="3">
    <source>
        <dbReference type="Proteomes" id="UP000663868"/>
    </source>
</evidence>
<dbReference type="PRINTS" id="PR00935">
    <property type="entry name" value="BAND41"/>
</dbReference>
<dbReference type="Gene3D" id="2.30.29.30">
    <property type="entry name" value="Pleckstrin-homology domain (PH domain)/Phosphotyrosine-binding domain (PTB)"/>
    <property type="match status" value="1"/>
</dbReference>
<dbReference type="GO" id="GO:0031032">
    <property type="term" value="P:actomyosin structure organization"/>
    <property type="evidence" value="ECO:0007669"/>
    <property type="project" value="TreeGrafter"/>
</dbReference>
<gene>
    <name evidence="2" type="ORF">KXQ929_LOCUS43748</name>
</gene>
<organism evidence="2 3">
    <name type="scientific">Adineta steineri</name>
    <dbReference type="NCBI Taxonomy" id="433720"/>
    <lineage>
        <taxon>Eukaryota</taxon>
        <taxon>Metazoa</taxon>
        <taxon>Spiralia</taxon>
        <taxon>Gnathifera</taxon>
        <taxon>Rotifera</taxon>
        <taxon>Eurotatoria</taxon>
        <taxon>Bdelloidea</taxon>
        <taxon>Adinetida</taxon>
        <taxon>Adinetidae</taxon>
        <taxon>Adineta</taxon>
    </lineage>
</organism>
<evidence type="ECO:0000259" key="1">
    <source>
        <dbReference type="PROSITE" id="PS50057"/>
    </source>
</evidence>
<name>A0A820FUR5_9BILA</name>
<dbReference type="SMART" id="SM01196">
    <property type="entry name" value="FERM_C"/>
    <property type="match status" value="1"/>
</dbReference>
<sequence length="253" mass="29471">DIRTGRLECPSGSDVELAALTMQAELGDYTKDEHSIANISEFRFQPNHKQTEEFEKQVLEKWMTYRGLTPADCEVQYLSKARWLEMYGVDLHTVMGKDGLEYKLGLTPTGILVFENKIKIGLFVWSKVTKIDFNHNKLTIVVVEDDDNDPRLQRDFVFLFRCYDEKQCKHFWKCALEYHVFFRTTSANKAKQGTKSTFARTGSRFRFSGRTECQTAALGNLTNNNMNFERKASQRFSRRASYAIRKKIQEQEI</sequence>
<dbReference type="InterPro" id="IPR014847">
    <property type="entry name" value="FA"/>
</dbReference>
<reference evidence="2" key="1">
    <citation type="submission" date="2021-02" db="EMBL/GenBank/DDBJ databases">
        <authorList>
            <person name="Nowell W R."/>
        </authorList>
    </citation>
    <scope>NUCLEOTIDE SEQUENCE</scope>
</reference>
<feature type="non-terminal residue" evidence="2">
    <location>
        <position position="253"/>
    </location>
</feature>
<dbReference type="SUPFAM" id="SSF50729">
    <property type="entry name" value="PH domain-like"/>
    <property type="match status" value="1"/>
</dbReference>
<dbReference type="Gene3D" id="1.20.80.10">
    <property type="match status" value="1"/>
</dbReference>
<dbReference type="Pfam" id="PF00373">
    <property type="entry name" value="FERM_M"/>
    <property type="match status" value="1"/>
</dbReference>
<protein>
    <recommendedName>
        <fullName evidence="1">FERM domain-containing protein</fullName>
    </recommendedName>
</protein>